<accession>A0ABS5K7V3</accession>
<dbReference type="Pfam" id="PF19519">
    <property type="entry name" value="DUF6051"/>
    <property type="match status" value="1"/>
</dbReference>
<dbReference type="InterPro" id="IPR046114">
    <property type="entry name" value="DUF6051"/>
</dbReference>
<gene>
    <name evidence="1" type="ORF">KEM09_04190</name>
</gene>
<evidence type="ECO:0008006" key="3">
    <source>
        <dbReference type="Google" id="ProtNLM"/>
    </source>
</evidence>
<proteinExistence type="predicted"/>
<organism evidence="1 2">
    <name type="scientific">Carboxylicivirga mesophila</name>
    <dbReference type="NCBI Taxonomy" id="1166478"/>
    <lineage>
        <taxon>Bacteria</taxon>
        <taxon>Pseudomonadati</taxon>
        <taxon>Bacteroidota</taxon>
        <taxon>Bacteroidia</taxon>
        <taxon>Marinilabiliales</taxon>
        <taxon>Marinilabiliaceae</taxon>
        <taxon>Carboxylicivirga</taxon>
    </lineage>
</organism>
<name>A0ABS5K7V3_9BACT</name>
<reference evidence="1 2" key="1">
    <citation type="journal article" date="2014" name="Int. J. Syst. Evol. Microbiol.">
        <title>Carboxylicivirga gen. nov. in the family Marinilabiliaceae with two novel species, Carboxylicivirga mesophila sp. nov. and Carboxylicivirga taeanensis sp. nov., and reclassification of Cytophaga fermentans as Saccharicrinis fermentans gen. nov., comb. nov.</title>
        <authorList>
            <person name="Yang S.H."/>
            <person name="Seo H.S."/>
            <person name="Woo J.H."/>
            <person name="Oh H.M."/>
            <person name="Jang H."/>
            <person name="Lee J.H."/>
            <person name="Kim S.J."/>
            <person name="Kwon K.K."/>
        </authorList>
    </citation>
    <scope>NUCLEOTIDE SEQUENCE [LARGE SCALE GENOMIC DNA]</scope>
    <source>
        <strain evidence="1 2">JCM 18290</strain>
    </source>
</reference>
<dbReference type="EMBL" id="JAGUCN010000003">
    <property type="protein sequence ID" value="MBS2210586.1"/>
    <property type="molecule type" value="Genomic_DNA"/>
</dbReference>
<evidence type="ECO:0000313" key="2">
    <source>
        <dbReference type="Proteomes" id="UP000721861"/>
    </source>
</evidence>
<protein>
    <recommendedName>
        <fullName evidence="3">Alpha/beta hydrolase</fullName>
    </recommendedName>
</protein>
<evidence type="ECO:0000313" key="1">
    <source>
        <dbReference type="EMBL" id="MBS2210586.1"/>
    </source>
</evidence>
<comment type="caution">
    <text evidence="1">The sequence shown here is derived from an EMBL/GenBank/DDBJ whole genome shotgun (WGS) entry which is preliminary data.</text>
</comment>
<dbReference type="Proteomes" id="UP000721861">
    <property type="component" value="Unassembled WGS sequence"/>
</dbReference>
<dbReference type="RefSeq" id="WP_212225910.1">
    <property type="nucleotide sequence ID" value="NZ_JAGUCN010000003.1"/>
</dbReference>
<keyword evidence="2" id="KW-1185">Reference proteome</keyword>
<sequence length="376" mass="42895">MNYFFLYQTLKAQFSSGDATHTPGESAFGFYTHEFHSRQSIPYLTQATSPFDIECSETNLNKDFTYPVFHPDKSIASEGCIILLHGLNERTWDKYLPWGYQLANYTRKTVILFPIAYHMNRSPKEWCDPRKMNAFVKERRTSTPGIDGLSVANVALSDRLTKHPERFFLSGYQAASDLLDLIASIREGQHALIKKDAQIDFFAYSIGSFLSQIMFLAHGDDVLAKSRLFVFCGGSVFEDWQGVSRFIMDSKAFQKLQDYYKRDQQFNNTTVKGIIGNTALGQAFVDMISMKNLRKRSNGYVATLKDRMAAVVLKNDTVAIADKVKNTLGGMQVEEWDFNYAYSHIMPFPLLSNKFVNQVNEAFDKLMLRATLLFTT</sequence>